<dbReference type="KEGG" id="psco:LY89DRAFT_779478"/>
<evidence type="ECO:0000259" key="3">
    <source>
        <dbReference type="SMART" id="SM00829"/>
    </source>
</evidence>
<feature type="domain" description="Enoyl reductase (ER)" evidence="3">
    <location>
        <begin position="9"/>
        <end position="331"/>
    </location>
</feature>
<dbReference type="GO" id="GO:0016651">
    <property type="term" value="F:oxidoreductase activity, acting on NAD(P)H"/>
    <property type="evidence" value="ECO:0007669"/>
    <property type="project" value="TreeGrafter"/>
</dbReference>
<dbReference type="InterPro" id="IPR020843">
    <property type="entry name" value="ER"/>
</dbReference>
<dbReference type="SUPFAM" id="SSF51735">
    <property type="entry name" value="NAD(P)-binding Rossmann-fold domains"/>
    <property type="match status" value="1"/>
</dbReference>
<dbReference type="InterPro" id="IPR011032">
    <property type="entry name" value="GroES-like_sf"/>
</dbReference>
<protein>
    <submittedName>
        <fullName evidence="4">NAD(P)-binding protein</fullName>
    </submittedName>
</protein>
<dbReference type="Proteomes" id="UP000070700">
    <property type="component" value="Unassembled WGS sequence"/>
</dbReference>
<dbReference type="InParanoid" id="A0A194XKR4"/>
<gene>
    <name evidence="4" type="ORF">LY89DRAFT_779478</name>
</gene>
<organism evidence="4 5">
    <name type="scientific">Mollisia scopiformis</name>
    <name type="common">Conifer needle endophyte fungus</name>
    <name type="synonym">Phialocephala scopiformis</name>
    <dbReference type="NCBI Taxonomy" id="149040"/>
    <lineage>
        <taxon>Eukaryota</taxon>
        <taxon>Fungi</taxon>
        <taxon>Dikarya</taxon>
        <taxon>Ascomycota</taxon>
        <taxon>Pezizomycotina</taxon>
        <taxon>Leotiomycetes</taxon>
        <taxon>Helotiales</taxon>
        <taxon>Mollisiaceae</taxon>
        <taxon>Mollisia</taxon>
    </lineage>
</organism>
<dbReference type="PANTHER" id="PTHR48106:SF18">
    <property type="entry name" value="QUINONE OXIDOREDUCTASE PIG3"/>
    <property type="match status" value="1"/>
</dbReference>
<dbReference type="RefSeq" id="XP_018075123.1">
    <property type="nucleotide sequence ID" value="XM_018222295.1"/>
</dbReference>
<evidence type="ECO:0000256" key="1">
    <source>
        <dbReference type="ARBA" id="ARBA00022857"/>
    </source>
</evidence>
<dbReference type="OrthoDB" id="3487136at2759"/>
<dbReference type="GeneID" id="28832021"/>
<dbReference type="SUPFAM" id="SSF50129">
    <property type="entry name" value="GroES-like"/>
    <property type="match status" value="1"/>
</dbReference>
<dbReference type="AlphaFoldDB" id="A0A194XKR4"/>
<evidence type="ECO:0000256" key="2">
    <source>
        <dbReference type="ARBA" id="ARBA00023002"/>
    </source>
</evidence>
<keyword evidence="1" id="KW-0521">NADP</keyword>
<proteinExistence type="predicted"/>
<evidence type="ECO:0000313" key="4">
    <source>
        <dbReference type="EMBL" id="KUJ20768.1"/>
    </source>
</evidence>
<dbReference type="SMART" id="SM00829">
    <property type="entry name" value="PKS_ER"/>
    <property type="match status" value="1"/>
</dbReference>
<name>A0A194XKR4_MOLSC</name>
<dbReference type="EMBL" id="KQ947409">
    <property type="protein sequence ID" value="KUJ20768.1"/>
    <property type="molecule type" value="Genomic_DNA"/>
</dbReference>
<dbReference type="Gene3D" id="3.90.180.10">
    <property type="entry name" value="Medium-chain alcohol dehydrogenases, catalytic domain"/>
    <property type="match status" value="1"/>
</dbReference>
<dbReference type="PANTHER" id="PTHR48106">
    <property type="entry name" value="QUINONE OXIDOREDUCTASE PIG3-RELATED"/>
    <property type="match status" value="1"/>
</dbReference>
<reference evidence="4 5" key="1">
    <citation type="submission" date="2015-10" db="EMBL/GenBank/DDBJ databases">
        <title>Full genome of DAOMC 229536 Phialocephala scopiformis, a fungal endophyte of spruce producing the potent anti-insectan compound rugulosin.</title>
        <authorList>
            <consortium name="DOE Joint Genome Institute"/>
            <person name="Walker A.K."/>
            <person name="Frasz S.L."/>
            <person name="Seifert K.A."/>
            <person name="Miller J.D."/>
            <person name="Mondo S.J."/>
            <person name="Labutti K."/>
            <person name="Lipzen A."/>
            <person name="Dockter R."/>
            <person name="Kennedy M."/>
            <person name="Grigoriev I.V."/>
            <person name="Spatafora J.W."/>
        </authorList>
    </citation>
    <scope>NUCLEOTIDE SEQUENCE [LARGE SCALE GENOMIC DNA]</scope>
    <source>
        <strain evidence="4 5">CBS 120377</strain>
    </source>
</reference>
<sequence>MKAICVTESRNLELRDIPSPSAPPSGYINVRIAAASINHGDKTFLKRPPSALAALASGARLSDVWGASASGTVEELGPDIPSNYLGRKVAIYRGLKPNDAVLGLWCETVQMPYQTCLLLPDNVDAKDYSGSLVNVVTAYAFIEQVVAEGHRGIIVTAGSSATGRALAVLARGRGIPFLAIVRSEEAKEALKREVEVEHVFNSSHPDFMRDLEQKAQELGTTAVFDGVGGTLIGRILGALPPRSSIFFYGFLSGQEKVEFQSAVFMMKDITMKRFSNFNTVTVQEKLGEMLKDLESCIEDFVFKTSIGKAFEPEDIQAAMEYNGGSKKAMIVFSR</sequence>
<dbReference type="Pfam" id="PF00107">
    <property type="entry name" value="ADH_zinc_N"/>
    <property type="match status" value="1"/>
</dbReference>
<accession>A0A194XKR4</accession>
<dbReference type="InterPro" id="IPR036291">
    <property type="entry name" value="NAD(P)-bd_dom_sf"/>
</dbReference>
<keyword evidence="5" id="KW-1185">Reference proteome</keyword>
<dbReference type="GO" id="GO:0070402">
    <property type="term" value="F:NADPH binding"/>
    <property type="evidence" value="ECO:0007669"/>
    <property type="project" value="TreeGrafter"/>
</dbReference>
<keyword evidence="2" id="KW-0560">Oxidoreductase</keyword>
<dbReference type="InterPro" id="IPR013149">
    <property type="entry name" value="ADH-like_C"/>
</dbReference>
<dbReference type="Gene3D" id="3.40.50.720">
    <property type="entry name" value="NAD(P)-binding Rossmann-like Domain"/>
    <property type="match status" value="1"/>
</dbReference>
<evidence type="ECO:0000313" key="5">
    <source>
        <dbReference type="Proteomes" id="UP000070700"/>
    </source>
</evidence>